<dbReference type="InterPro" id="IPR036463">
    <property type="entry name" value="Urease_gamma_sf"/>
</dbReference>
<dbReference type="HAMAP" id="MF_01953">
    <property type="entry name" value="Urease_alpha"/>
    <property type="match status" value="1"/>
</dbReference>
<evidence type="ECO:0000313" key="11">
    <source>
        <dbReference type="Proteomes" id="UP000827721"/>
    </source>
</evidence>
<dbReference type="InterPro" id="IPR011612">
    <property type="entry name" value="Urease_alpha_N_dom"/>
</dbReference>
<protein>
    <recommendedName>
        <fullName evidence="3">urease</fullName>
        <ecNumber evidence="3">3.5.1.5</ecNumber>
    </recommendedName>
</protein>
<dbReference type="CDD" id="cd00375">
    <property type="entry name" value="Urease_alpha"/>
    <property type="match status" value="1"/>
</dbReference>
<dbReference type="InterPro" id="IPR017951">
    <property type="entry name" value="Urease_asu_c"/>
</dbReference>
<dbReference type="PANTHER" id="PTHR43440">
    <property type="entry name" value="UREASE"/>
    <property type="match status" value="1"/>
</dbReference>
<dbReference type="InterPro" id="IPR017950">
    <property type="entry name" value="Urease_AS"/>
</dbReference>
<evidence type="ECO:0000256" key="8">
    <source>
        <dbReference type="PROSITE-ProRule" id="PRU00700"/>
    </source>
</evidence>
<dbReference type="Gene3D" id="3.20.20.140">
    <property type="entry name" value="Metal-dependent hydrolases"/>
    <property type="match status" value="2"/>
</dbReference>
<evidence type="ECO:0000313" key="10">
    <source>
        <dbReference type="EMBL" id="KAH7570461.1"/>
    </source>
</evidence>
<dbReference type="CDD" id="cd00407">
    <property type="entry name" value="Urease_beta"/>
    <property type="match status" value="1"/>
</dbReference>
<dbReference type="InterPro" id="IPR006680">
    <property type="entry name" value="Amidohydro-rel"/>
</dbReference>
<dbReference type="InterPro" id="IPR050112">
    <property type="entry name" value="Urease_alpha_subunit"/>
</dbReference>
<evidence type="ECO:0000256" key="7">
    <source>
        <dbReference type="ARBA" id="ARBA00046803"/>
    </source>
</evidence>
<dbReference type="Pfam" id="PF00449">
    <property type="entry name" value="Urease_alpha"/>
    <property type="match status" value="1"/>
</dbReference>
<dbReference type="Pfam" id="PF18473">
    <property type="entry name" value="Urease_linker"/>
    <property type="match status" value="1"/>
</dbReference>
<dbReference type="NCBIfam" id="TIGR00192">
    <property type="entry name" value="urease_beta"/>
    <property type="match status" value="1"/>
</dbReference>
<dbReference type="NCBIfam" id="TIGR01792">
    <property type="entry name" value="urease_alph"/>
    <property type="match status" value="1"/>
</dbReference>
<dbReference type="Gene3D" id="3.30.280.10">
    <property type="entry name" value="Urease, gamma-like subunit"/>
    <property type="match status" value="1"/>
</dbReference>
<dbReference type="Pfam" id="PF00699">
    <property type="entry name" value="Urease_beta"/>
    <property type="match status" value="1"/>
</dbReference>
<feature type="active site" description="Proton donor" evidence="8">
    <location>
        <position position="596"/>
    </location>
</feature>
<dbReference type="InterPro" id="IPR005848">
    <property type="entry name" value="Urease_asu"/>
</dbReference>
<name>A0ABQ8I1I6_9ROSI</name>
<dbReference type="InterPro" id="IPR002019">
    <property type="entry name" value="Urease_beta-like"/>
</dbReference>
<dbReference type="CDD" id="cd00390">
    <property type="entry name" value="Urease_gamma"/>
    <property type="match status" value="1"/>
</dbReference>
<dbReference type="NCBIfam" id="NF009671">
    <property type="entry name" value="PRK13192.1"/>
    <property type="match status" value="1"/>
</dbReference>
<comment type="cofactor">
    <cofactor evidence="1">
        <name>Ni cation</name>
        <dbReference type="ChEBI" id="CHEBI:25516"/>
    </cofactor>
</comment>
<dbReference type="EMBL" id="JAFEMO010000005">
    <property type="protein sequence ID" value="KAH7570461.1"/>
    <property type="molecule type" value="Genomic_DNA"/>
</dbReference>
<evidence type="ECO:0000256" key="6">
    <source>
        <dbReference type="ARBA" id="ARBA00022801"/>
    </source>
</evidence>
<keyword evidence="11" id="KW-1185">Reference proteome</keyword>
<dbReference type="Gene3D" id="2.30.40.10">
    <property type="entry name" value="Urease, subunit C, domain 1"/>
    <property type="match status" value="1"/>
</dbReference>
<dbReference type="InterPro" id="IPR029754">
    <property type="entry name" value="Urease_Ni-bd"/>
</dbReference>
<dbReference type="PROSITE" id="PS01120">
    <property type="entry name" value="UREASE_1"/>
    <property type="match status" value="1"/>
</dbReference>
<evidence type="ECO:0000256" key="2">
    <source>
        <dbReference type="ARBA" id="ARBA00004897"/>
    </source>
</evidence>
<evidence type="ECO:0000256" key="4">
    <source>
        <dbReference type="ARBA" id="ARBA00022596"/>
    </source>
</evidence>
<keyword evidence="4" id="KW-0533">Nickel</keyword>
<organism evidence="10 11">
    <name type="scientific">Xanthoceras sorbifolium</name>
    <dbReference type="NCBI Taxonomy" id="99658"/>
    <lineage>
        <taxon>Eukaryota</taxon>
        <taxon>Viridiplantae</taxon>
        <taxon>Streptophyta</taxon>
        <taxon>Embryophyta</taxon>
        <taxon>Tracheophyta</taxon>
        <taxon>Spermatophyta</taxon>
        <taxon>Magnoliopsida</taxon>
        <taxon>eudicotyledons</taxon>
        <taxon>Gunneridae</taxon>
        <taxon>Pentapetalae</taxon>
        <taxon>rosids</taxon>
        <taxon>malvids</taxon>
        <taxon>Sapindales</taxon>
        <taxon>Sapindaceae</taxon>
        <taxon>Xanthoceroideae</taxon>
        <taxon>Xanthoceras</taxon>
    </lineage>
</organism>
<keyword evidence="5" id="KW-0479">Metal-binding</keyword>
<dbReference type="SUPFAM" id="SSF51338">
    <property type="entry name" value="Composite domain of metallo-dependent hydrolases"/>
    <property type="match status" value="1"/>
</dbReference>
<dbReference type="PANTHER" id="PTHR43440:SF1">
    <property type="entry name" value="UREASE"/>
    <property type="match status" value="1"/>
</dbReference>
<dbReference type="SUPFAM" id="SSF51556">
    <property type="entry name" value="Metallo-dependent hydrolases"/>
    <property type="match status" value="1"/>
</dbReference>
<dbReference type="HAMAP" id="MF_01954">
    <property type="entry name" value="Urease_beta"/>
    <property type="match status" value="1"/>
</dbReference>
<dbReference type="InterPro" id="IPR036461">
    <property type="entry name" value="Urease_betasu_sf"/>
</dbReference>
<sequence>MKLTPREAEKLGLHNAGHLAQKRLARGLPLNYTEAVALIATQILEFVRDGDKTVAELMDLGKQLLGRRQVLPAVRHLLDTVQVEGTFPDGTKLITVHDPIARENGNLELALHGSFLPVPALDKFPVIEYNTVPGRFICGDGSITLNHGRKAVILRVVNTGDRPVQVGSHYQFIEVNPYLVFDRRKAFGMRLNIAAGTATRFEPGETKIVKLVSIGGKKVIRGGSGIVDGPVNDAKCTEAMEAITKRGFGNEEEPNASEGVTGEGSSFTTIISREAYANMYGPTTGDKIQLGDTDLFAEIERDFAVYGDECVFGGGKVIRDGMGQACGYPPADALDTVITNAVIIDYTGIFKADIGIKDGLIVALGKAGNPDTMDDVLLNMIIGVNTEVIAGEGFIVTAGAIDCHVHFICPQLAYEAISSGITTLVGGGTGPAEGTRATTCTPAPSHMKLMLQSTDDLPLNFGFTGKVRKSKLGNGAKPDELHEIIRAGAMGLKLHEDWGSTPAAIDNCLTVAEEHDIQVNIHTDTLNESGFVEHTIAAFKGRTIHTYHSEGAGGGHAPDIIKVCGVKNVLPSSTNPTRPFTSNTIDEHLDMLMVCHHLDKNIPEDVAFAESRIRAETIAAEDILHDMGAISIISSDSQAMGRIGEVISRTWQTAHKMKSQRGSIDPSGSDNDNLRIRRYIAKYTINPAIANGFSQVVGSVEVGKLADLVIWKPSFFGAKPEMVIKGGTIAWANMGDPNASIPTPEPISTCTFCLDQPKCRTCSALEVSWRGLCLEHLARLVVPTPLRLSARHDLSLSLSSSLYFFYSSKAIIKFDLLPITMQAALDLGVKAMYGLSKRVEAVSNVRKLTKLDMKLNDSLPDITVDPETYTVTANNEILTCSAATSVPLSRNYFLF</sequence>
<dbReference type="Pfam" id="PF00547">
    <property type="entry name" value="Urease_gamma"/>
    <property type="match status" value="1"/>
</dbReference>
<dbReference type="InterPro" id="IPR002026">
    <property type="entry name" value="Urease_gamma/gamma-beta_su"/>
</dbReference>
<dbReference type="PROSITE" id="PS51368">
    <property type="entry name" value="UREASE_3"/>
    <property type="match status" value="1"/>
</dbReference>
<dbReference type="Proteomes" id="UP000827721">
    <property type="component" value="Unassembled WGS sequence"/>
</dbReference>
<dbReference type="PROSITE" id="PS00145">
    <property type="entry name" value="UREASE_2"/>
    <property type="match status" value="1"/>
</dbReference>
<feature type="domain" description="Urease" evidence="9">
    <location>
        <begin position="399"/>
        <end position="895"/>
    </location>
</feature>
<dbReference type="PRINTS" id="PR01752">
    <property type="entry name" value="UREASE"/>
</dbReference>
<evidence type="ECO:0000259" key="9">
    <source>
        <dbReference type="PROSITE" id="PS51368"/>
    </source>
</evidence>
<dbReference type="InterPro" id="IPR032466">
    <property type="entry name" value="Metal_Hydrolase"/>
</dbReference>
<reference evidence="10 11" key="1">
    <citation type="submission" date="2021-02" db="EMBL/GenBank/DDBJ databases">
        <title>Plant Genome Project.</title>
        <authorList>
            <person name="Zhang R.-G."/>
        </authorList>
    </citation>
    <scope>NUCLEOTIDE SEQUENCE [LARGE SCALE GENOMIC DNA]</scope>
    <source>
        <tissue evidence="10">Leaves</tissue>
    </source>
</reference>
<comment type="subunit">
    <text evidence="7">Homohexamer. Other oligomeric forms may exist depending on pH and presence of salts.</text>
</comment>
<dbReference type="InterPro" id="IPR011059">
    <property type="entry name" value="Metal-dep_hydrolase_composite"/>
</dbReference>
<keyword evidence="6 8" id="KW-0378">Hydrolase</keyword>
<evidence type="ECO:0000256" key="1">
    <source>
        <dbReference type="ARBA" id="ARBA00001948"/>
    </source>
</evidence>
<dbReference type="NCBIfam" id="NF009686">
    <property type="entry name" value="PRK13207.1"/>
    <property type="match status" value="1"/>
</dbReference>
<dbReference type="EC" id="3.5.1.5" evidence="3"/>
<gene>
    <name evidence="10" type="ORF">JRO89_XS05G0110000</name>
</gene>
<evidence type="ECO:0000256" key="5">
    <source>
        <dbReference type="ARBA" id="ARBA00022723"/>
    </source>
</evidence>
<dbReference type="NCBIfam" id="TIGR00193">
    <property type="entry name" value="urease_gam"/>
    <property type="match status" value="1"/>
</dbReference>
<dbReference type="SUPFAM" id="SSF51278">
    <property type="entry name" value="Urease, beta-subunit"/>
    <property type="match status" value="1"/>
</dbReference>
<comment type="caution">
    <text evidence="10">The sequence shown here is derived from an EMBL/GenBank/DDBJ whole genome shotgun (WGS) entry which is preliminary data.</text>
</comment>
<evidence type="ECO:0000256" key="3">
    <source>
        <dbReference type="ARBA" id="ARBA00012934"/>
    </source>
</evidence>
<dbReference type="Gene3D" id="2.10.150.10">
    <property type="entry name" value="Urease, beta subunit"/>
    <property type="match status" value="1"/>
</dbReference>
<dbReference type="InterPro" id="IPR040881">
    <property type="entry name" value="Urease_linker"/>
</dbReference>
<comment type="pathway">
    <text evidence="2">Nitrogen metabolism; urea degradation; CO(2) and NH(3) from urea (urease route): step 1/1.</text>
</comment>
<accession>A0ABQ8I1I6</accession>
<dbReference type="SUPFAM" id="SSF54111">
    <property type="entry name" value="Urease, gamma-subunit"/>
    <property type="match status" value="1"/>
</dbReference>
<dbReference type="Pfam" id="PF01979">
    <property type="entry name" value="Amidohydro_1"/>
    <property type="match status" value="1"/>
</dbReference>
<proteinExistence type="inferred from homology"/>
<feature type="binding site" evidence="8">
    <location>
        <position position="495"/>
    </location>
    <ligand>
        <name>substrate</name>
    </ligand>
</feature>